<accession>A0A699J0C3</accession>
<name>A0A699J0C3_TANCI</name>
<gene>
    <name evidence="1" type="ORF">Tci_572551</name>
</gene>
<dbReference type="EMBL" id="BKCJ010354555">
    <property type="protein sequence ID" value="GFA00579.1"/>
    <property type="molecule type" value="Genomic_DNA"/>
</dbReference>
<comment type="caution">
    <text evidence="1">The sequence shown here is derived from an EMBL/GenBank/DDBJ whole genome shotgun (WGS) entry which is preliminary data.</text>
</comment>
<organism evidence="1">
    <name type="scientific">Tanacetum cinerariifolium</name>
    <name type="common">Dalmatian daisy</name>
    <name type="synonym">Chrysanthemum cinerariifolium</name>
    <dbReference type="NCBI Taxonomy" id="118510"/>
    <lineage>
        <taxon>Eukaryota</taxon>
        <taxon>Viridiplantae</taxon>
        <taxon>Streptophyta</taxon>
        <taxon>Embryophyta</taxon>
        <taxon>Tracheophyta</taxon>
        <taxon>Spermatophyta</taxon>
        <taxon>Magnoliopsida</taxon>
        <taxon>eudicotyledons</taxon>
        <taxon>Gunneridae</taxon>
        <taxon>Pentapetalae</taxon>
        <taxon>asterids</taxon>
        <taxon>campanulids</taxon>
        <taxon>Asterales</taxon>
        <taxon>Asteraceae</taxon>
        <taxon>Asteroideae</taxon>
        <taxon>Anthemideae</taxon>
        <taxon>Anthemidinae</taxon>
        <taxon>Tanacetum</taxon>
    </lineage>
</organism>
<reference evidence="1" key="1">
    <citation type="journal article" date="2019" name="Sci. Rep.">
        <title>Draft genome of Tanacetum cinerariifolium, the natural source of mosquito coil.</title>
        <authorList>
            <person name="Yamashiro T."/>
            <person name="Shiraishi A."/>
            <person name="Satake H."/>
            <person name="Nakayama K."/>
        </authorList>
    </citation>
    <scope>NUCLEOTIDE SEQUENCE</scope>
</reference>
<protein>
    <submittedName>
        <fullName evidence="1">Uncharacterized protein</fullName>
    </submittedName>
</protein>
<sequence>EIVNELSKIGIRFSEEFQGLMLLGAHRYLQRSKVYGQEQKQAKRFKAKNHERGNGDITNEDLVAAKHPRNLMYGKLMKQHMKNKDEINKDRVARVPQSRPAELQGPKSLEVSFHHVTKDEVELSHQNAELRLLEIFPMNEKIKSINYYGTLRAEEDHLIHGYHFTKDASQNQLQVQNFGKPFILVIRDYETLAELKNEKSIDYAFNLRDNETNTF</sequence>
<feature type="non-terminal residue" evidence="1">
    <location>
        <position position="1"/>
    </location>
</feature>
<evidence type="ECO:0000313" key="1">
    <source>
        <dbReference type="EMBL" id="GFA00579.1"/>
    </source>
</evidence>
<dbReference type="AlphaFoldDB" id="A0A699J0C3"/>
<proteinExistence type="predicted"/>